<organism evidence="1 2">
    <name type="scientific">Puccinia striiformis f. sp. tritici</name>
    <dbReference type="NCBI Taxonomy" id="168172"/>
    <lineage>
        <taxon>Eukaryota</taxon>
        <taxon>Fungi</taxon>
        <taxon>Dikarya</taxon>
        <taxon>Basidiomycota</taxon>
        <taxon>Pucciniomycotina</taxon>
        <taxon>Pucciniomycetes</taxon>
        <taxon>Pucciniales</taxon>
        <taxon>Pucciniaceae</taxon>
        <taxon>Puccinia</taxon>
    </lineage>
</organism>
<gene>
    <name evidence="1" type="ORF">MJO28_009173</name>
</gene>
<protein>
    <submittedName>
        <fullName evidence="1">Uncharacterized protein</fullName>
    </submittedName>
</protein>
<evidence type="ECO:0000313" key="1">
    <source>
        <dbReference type="EMBL" id="KAI7947265.1"/>
    </source>
</evidence>
<reference evidence="2" key="1">
    <citation type="journal article" date="2018" name="BMC Genomics">
        <title>Genomic insights into host adaptation between the wheat stripe rust pathogen (Puccinia striiformis f. sp. tritici) and the barley stripe rust pathogen (Puccinia striiformis f. sp. hordei).</title>
        <authorList>
            <person name="Xia C."/>
            <person name="Wang M."/>
            <person name="Yin C."/>
            <person name="Cornejo O.E."/>
            <person name="Hulbert S.H."/>
            <person name="Chen X."/>
        </authorList>
    </citation>
    <scope>NUCLEOTIDE SEQUENCE [LARGE SCALE GENOMIC DNA]</scope>
    <source>
        <strain evidence="2">93-210</strain>
    </source>
</reference>
<dbReference type="Proteomes" id="UP001060170">
    <property type="component" value="Chromosome 9"/>
</dbReference>
<reference evidence="2" key="2">
    <citation type="journal article" date="2018" name="Mol. Plant Microbe Interact.">
        <title>Genome sequence resources for the wheat stripe rust pathogen (Puccinia striiformis f. sp. tritici) and the barley stripe rust pathogen (Puccinia striiformis f. sp. hordei).</title>
        <authorList>
            <person name="Xia C."/>
            <person name="Wang M."/>
            <person name="Yin C."/>
            <person name="Cornejo O.E."/>
            <person name="Hulbert S.H."/>
            <person name="Chen X."/>
        </authorList>
    </citation>
    <scope>NUCLEOTIDE SEQUENCE [LARGE SCALE GENOMIC DNA]</scope>
    <source>
        <strain evidence="2">93-210</strain>
    </source>
</reference>
<evidence type="ECO:0000313" key="2">
    <source>
        <dbReference type="Proteomes" id="UP001060170"/>
    </source>
</evidence>
<name>A0ACC0E6C1_9BASI</name>
<dbReference type="EMBL" id="CM045873">
    <property type="protein sequence ID" value="KAI7947265.1"/>
    <property type="molecule type" value="Genomic_DNA"/>
</dbReference>
<sequence>MIEGINSSPMITSLECVPETSYITKTSASLAHRRQRLQAFCGQVEPLLILIVARLAVGLGVDVKTPPGTIAKPLGALKAEFSVIYSRGHVVGHVSQW</sequence>
<keyword evidence="2" id="KW-1185">Reference proteome</keyword>
<reference evidence="1 2" key="3">
    <citation type="journal article" date="2022" name="Microbiol. Spectr.">
        <title>Folding features and dynamics of 3D genome architecture in plant fungal pathogens.</title>
        <authorList>
            <person name="Xia C."/>
        </authorList>
    </citation>
    <scope>NUCLEOTIDE SEQUENCE [LARGE SCALE GENOMIC DNA]</scope>
    <source>
        <strain evidence="1 2">93-210</strain>
    </source>
</reference>
<proteinExistence type="predicted"/>
<accession>A0ACC0E6C1</accession>
<comment type="caution">
    <text evidence="1">The sequence shown here is derived from an EMBL/GenBank/DDBJ whole genome shotgun (WGS) entry which is preliminary data.</text>
</comment>